<evidence type="ECO:0000313" key="3">
    <source>
        <dbReference type="Proteomes" id="UP000184420"/>
    </source>
</evidence>
<dbReference type="Proteomes" id="UP000184420">
    <property type="component" value="Unassembled WGS sequence"/>
</dbReference>
<evidence type="ECO:0000313" key="2">
    <source>
        <dbReference type="EMBL" id="SHL17912.1"/>
    </source>
</evidence>
<keyword evidence="3" id="KW-1185">Reference proteome</keyword>
<proteinExistence type="predicted"/>
<evidence type="ECO:0000256" key="1">
    <source>
        <dbReference type="SAM" id="Phobius"/>
    </source>
</evidence>
<name>A0A1M6YIG2_9BACT</name>
<dbReference type="OrthoDB" id="1024052at2"/>
<dbReference type="EMBL" id="FRBL01000002">
    <property type="protein sequence ID" value="SHL17912.1"/>
    <property type="molecule type" value="Genomic_DNA"/>
</dbReference>
<feature type="transmembrane region" description="Helical" evidence="1">
    <location>
        <begin position="99"/>
        <end position="122"/>
    </location>
</feature>
<keyword evidence="1" id="KW-0812">Transmembrane</keyword>
<gene>
    <name evidence="2" type="ORF">SAMN05444266_102329</name>
</gene>
<keyword evidence="1" id="KW-1133">Transmembrane helix</keyword>
<organism evidence="2 3">
    <name type="scientific">Chitinophaga jiangningensis</name>
    <dbReference type="NCBI Taxonomy" id="1419482"/>
    <lineage>
        <taxon>Bacteria</taxon>
        <taxon>Pseudomonadati</taxon>
        <taxon>Bacteroidota</taxon>
        <taxon>Chitinophagia</taxon>
        <taxon>Chitinophagales</taxon>
        <taxon>Chitinophagaceae</taxon>
        <taxon>Chitinophaga</taxon>
    </lineage>
</organism>
<protein>
    <submittedName>
        <fullName evidence="2">Uncharacterized protein</fullName>
    </submittedName>
</protein>
<feature type="transmembrane region" description="Helical" evidence="1">
    <location>
        <begin position="39"/>
        <end position="63"/>
    </location>
</feature>
<keyword evidence="1" id="KW-0472">Membrane</keyword>
<sequence>MDVKSVFVSYILFPLVATIMGAVMLILNKKNRLMSSRRLIVTLLLTSMVLAIPGLFGLLGMYFMPWGYLLSQLSYVLLGIFGVYLLSRHYPEALEHKKGMTVLLGVITILLGIYLYMLVFNWLNDLEYGWYAATSVLMFMAPLLFWWTYMAMISIPSEIYTVWYYPRSTQPLDMFDVDIDKLKVLEVELFKAVNDPSPLKVKVKAPPEMSFGAWFQKFIDDYNIKFPRNGIQYAAGEEAYGWIFYLKPNFFSRKQFIDPAITITQNQVNEKHTIFARRVTRLQQEAGGEDRVVIL</sequence>
<dbReference type="InterPro" id="IPR035177">
    <property type="entry name" value="TssN"/>
</dbReference>
<accession>A0A1M6YIG2</accession>
<feature type="transmembrane region" description="Helical" evidence="1">
    <location>
        <begin position="69"/>
        <end position="87"/>
    </location>
</feature>
<dbReference type="AlphaFoldDB" id="A0A1M6YIG2"/>
<dbReference type="STRING" id="1419482.SAMN05444266_102329"/>
<dbReference type="RefSeq" id="WP_073079068.1">
    <property type="nucleotide sequence ID" value="NZ_FRBL01000002.1"/>
</dbReference>
<dbReference type="Pfam" id="PF17555">
    <property type="entry name" value="TssN"/>
    <property type="match status" value="1"/>
</dbReference>
<feature type="transmembrane region" description="Helical" evidence="1">
    <location>
        <begin position="6"/>
        <end position="27"/>
    </location>
</feature>
<reference evidence="2 3" key="1">
    <citation type="submission" date="2016-11" db="EMBL/GenBank/DDBJ databases">
        <authorList>
            <person name="Jaros S."/>
            <person name="Januszkiewicz K."/>
            <person name="Wedrychowicz H."/>
        </authorList>
    </citation>
    <scope>NUCLEOTIDE SEQUENCE [LARGE SCALE GENOMIC DNA]</scope>
    <source>
        <strain evidence="2 3">DSM 27406</strain>
    </source>
</reference>